<dbReference type="eggNOG" id="ENOG502ZG4A">
    <property type="taxonomic scope" value="Bacteria"/>
</dbReference>
<reference evidence="2 3" key="1">
    <citation type="submission" date="2014-03" db="EMBL/GenBank/DDBJ databases">
        <title>Genome sequence of Mycoplasma ovipneumoniae strain 14811.</title>
        <authorList>
            <person name="Sirand-Pugnet P."/>
            <person name="Breton M."/>
            <person name="Dordet-Frisoni E."/>
            <person name="Baranowski E."/>
            <person name="Barre A."/>
            <person name="Couture C."/>
            <person name="Dupuy V."/>
            <person name="Gaurivaud P."/>
            <person name="Jacob D."/>
            <person name="Lemaitre C."/>
            <person name="Manso-Silvan L."/>
            <person name="Nikolski M."/>
            <person name="Nouvel L.-X."/>
            <person name="Poumarat F."/>
            <person name="Tardy F."/>
            <person name="Thebault P."/>
            <person name="Theil S."/>
            <person name="Citti C."/>
            <person name="Thiaucourt F."/>
            <person name="Blanchard A."/>
        </authorList>
    </citation>
    <scope>NUCLEOTIDE SEQUENCE [LARGE SCALE GENOMIC DNA]</scope>
    <source>
        <strain evidence="2 3">14811</strain>
    </source>
</reference>
<comment type="caution">
    <text evidence="2">The sequence shown here is derived from an EMBL/GenBank/DDBJ whole genome shotgun (WGS) entry which is preliminary data.</text>
</comment>
<feature type="coiled-coil region" evidence="1">
    <location>
        <begin position="181"/>
        <end position="208"/>
    </location>
</feature>
<dbReference type="AlphaFoldDB" id="A0A014L5R9"/>
<evidence type="ECO:0000256" key="1">
    <source>
        <dbReference type="SAM" id="Coils"/>
    </source>
</evidence>
<evidence type="ECO:0000313" key="2">
    <source>
        <dbReference type="EMBL" id="EXU60804.1"/>
    </source>
</evidence>
<gene>
    <name evidence="2" type="ORF">MOVI_7290</name>
</gene>
<dbReference type="Proteomes" id="UP000020977">
    <property type="component" value="Unassembled WGS sequence"/>
</dbReference>
<proteinExistence type="predicted"/>
<keyword evidence="1" id="KW-0175">Coiled coil</keyword>
<evidence type="ECO:0000313" key="3">
    <source>
        <dbReference type="Proteomes" id="UP000020977"/>
    </source>
</evidence>
<dbReference type="NCBIfam" id="NF045891">
    <property type="entry name" value="ICE_Mbov_0400"/>
    <property type="match status" value="1"/>
</dbReference>
<name>A0A014L5R9_9BACT</name>
<sequence length="396" mass="47946">MRIKDWIKNSKLAKFIPFKLKRTLVFDSFGQRIDSKPVIIFHDTEQNYYYYIKTRDARLDNGWLTKYINAEILFPKLNKPNTLFTKDFYLDCSQIFYIHGSQLEELTKKYPETEILDSKELEFDQVEKMFNRIYECLKLYTQPFIVISKVSYDSKTKITKSEVQYASDWNLEHDYSHVIKKTNKTKKIKKLEELKDKLKKDKDIVYVENFEIAFRKAWREYNEEKIYNLLFDWISEKRFIQRGLNSLEIIQKYKARLNPIVPINVDAVIIFASMFKKRDLAYELLATDYKFMLDWFKKNDLDMSMESFRQFRKSIQHAQGLTEVFYYDKLENQLEQGLSQLEEKHQQPQNQKIIRIELTYQNARLLAEKLIQDEDDEEEWLKSEVEEFKKFVAELK</sequence>
<organism evidence="2 3">
    <name type="scientific">Mesomycoplasma ovipneumoniae 14811</name>
    <dbReference type="NCBI Taxonomy" id="1188239"/>
    <lineage>
        <taxon>Bacteria</taxon>
        <taxon>Bacillati</taxon>
        <taxon>Mycoplasmatota</taxon>
        <taxon>Mycoplasmoidales</taxon>
        <taxon>Metamycoplasmataceae</taxon>
        <taxon>Mesomycoplasma</taxon>
    </lineage>
</organism>
<dbReference type="EMBL" id="JFAD01000041">
    <property type="protein sequence ID" value="EXU60804.1"/>
    <property type="molecule type" value="Genomic_DNA"/>
</dbReference>
<accession>A0A014L5R9</accession>
<dbReference type="RefSeq" id="WP_044284541.1">
    <property type="nucleotide sequence ID" value="NZ_JFAD01000041.1"/>
</dbReference>
<protein>
    <submittedName>
        <fullName evidence="2">Uncharacterized protein</fullName>
    </submittedName>
</protein>